<sequence>MPVRTERRGAVTTVVLSRPEARNAVDGPTAAELTDVFRAFEADDEARVAVLWGEGGTFCAGADLKALGTERANRVTEDGDGPMGPTRLRLSKPVIAAVSGHAVAGGLELALWCDLRVAEEDAVFGVFCRRWGVPLIDGGTVRLPRLIGTSRAMDMILTGRPVPAPEAYAMGLANRVVPVGRAREEAEELAASLARFPQACLRSDRASVLEQEGLGEEEALSAELRHGSAVLAESLEGAARFASGAGRHGVFDGS</sequence>
<comment type="caution">
    <text evidence="3">The sequence shown here is derived from an EMBL/GenBank/DDBJ whole genome shotgun (WGS) entry which is preliminary data.</text>
</comment>
<evidence type="ECO:0000313" key="3">
    <source>
        <dbReference type="EMBL" id="GAA3271883.1"/>
    </source>
</evidence>
<dbReference type="Gene3D" id="1.10.287.2460">
    <property type="match status" value="1"/>
</dbReference>
<keyword evidence="4" id="KW-1185">Reference proteome</keyword>
<name>A0ABP6R2A0_9ACTN</name>
<evidence type="ECO:0000256" key="2">
    <source>
        <dbReference type="RuleBase" id="RU003707"/>
    </source>
</evidence>
<organism evidence="3 4">
    <name type="scientific">Streptomyces labedae</name>
    <dbReference type="NCBI Taxonomy" id="285569"/>
    <lineage>
        <taxon>Bacteria</taxon>
        <taxon>Bacillati</taxon>
        <taxon>Actinomycetota</taxon>
        <taxon>Actinomycetes</taxon>
        <taxon>Kitasatosporales</taxon>
        <taxon>Streptomycetaceae</taxon>
        <taxon>Streptomyces</taxon>
    </lineage>
</organism>
<dbReference type="Pfam" id="PF00378">
    <property type="entry name" value="ECH_1"/>
    <property type="match status" value="1"/>
</dbReference>
<dbReference type="RefSeq" id="WP_346153662.1">
    <property type="nucleotide sequence ID" value="NZ_BAAAUW010000027.1"/>
</dbReference>
<proteinExistence type="inferred from homology"/>
<protein>
    <submittedName>
        <fullName evidence="3">Crotonase/enoyl-CoA hydratase family protein</fullName>
    </submittedName>
</protein>
<dbReference type="EMBL" id="BAAAUW010000027">
    <property type="protein sequence ID" value="GAA3271883.1"/>
    <property type="molecule type" value="Genomic_DNA"/>
</dbReference>
<dbReference type="PROSITE" id="PS00166">
    <property type="entry name" value="ENOYL_COA_HYDRATASE"/>
    <property type="match status" value="1"/>
</dbReference>
<dbReference type="PANTHER" id="PTHR43802:SF1">
    <property type="entry name" value="IP11341P-RELATED"/>
    <property type="match status" value="1"/>
</dbReference>
<dbReference type="InterPro" id="IPR018376">
    <property type="entry name" value="Enoyl-CoA_hyd/isom_CS"/>
</dbReference>
<reference evidence="4" key="1">
    <citation type="journal article" date="2019" name="Int. J. Syst. Evol. Microbiol.">
        <title>The Global Catalogue of Microorganisms (GCM) 10K type strain sequencing project: providing services to taxonomists for standard genome sequencing and annotation.</title>
        <authorList>
            <consortium name="The Broad Institute Genomics Platform"/>
            <consortium name="The Broad Institute Genome Sequencing Center for Infectious Disease"/>
            <person name="Wu L."/>
            <person name="Ma J."/>
        </authorList>
    </citation>
    <scope>NUCLEOTIDE SEQUENCE [LARGE SCALE GENOMIC DNA]</scope>
    <source>
        <strain evidence="4">JCM 9381</strain>
    </source>
</reference>
<gene>
    <name evidence="3" type="ORF">GCM10010469_49480</name>
</gene>
<dbReference type="InterPro" id="IPR029045">
    <property type="entry name" value="ClpP/crotonase-like_dom_sf"/>
</dbReference>
<comment type="similarity">
    <text evidence="1 2">Belongs to the enoyl-CoA hydratase/isomerase family.</text>
</comment>
<evidence type="ECO:0000313" key="4">
    <source>
        <dbReference type="Proteomes" id="UP001500728"/>
    </source>
</evidence>
<dbReference type="CDD" id="cd06558">
    <property type="entry name" value="crotonase-like"/>
    <property type="match status" value="1"/>
</dbReference>
<accession>A0ABP6R2A0</accession>
<evidence type="ECO:0000256" key="1">
    <source>
        <dbReference type="ARBA" id="ARBA00005254"/>
    </source>
</evidence>
<dbReference type="PANTHER" id="PTHR43802">
    <property type="entry name" value="ENOYL-COA HYDRATASE"/>
    <property type="match status" value="1"/>
</dbReference>
<dbReference type="Gene3D" id="3.90.226.10">
    <property type="entry name" value="2-enoyl-CoA Hydratase, Chain A, domain 1"/>
    <property type="match status" value="1"/>
</dbReference>
<dbReference type="InterPro" id="IPR001753">
    <property type="entry name" value="Enoyl-CoA_hydra/iso"/>
</dbReference>
<dbReference type="NCBIfam" id="NF006108">
    <property type="entry name" value="PRK08259.1"/>
    <property type="match status" value="1"/>
</dbReference>
<dbReference type="SUPFAM" id="SSF52096">
    <property type="entry name" value="ClpP/crotonase"/>
    <property type="match status" value="1"/>
</dbReference>
<dbReference type="Proteomes" id="UP001500728">
    <property type="component" value="Unassembled WGS sequence"/>
</dbReference>